<dbReference type="SMART" id="SM00490">
    <property type="entry name" value="HELICc"/>
    <property type="match status" value="1"/>
</dbReference>
<dbReference type="InterPro" id="IPR001650">
    <property type="entry name" value="Helicase_C-like"/>
</dbReference>
<dbReference type="OrthoDB" id="9774462at2"/>
<accession>A0A517SL87</accession>
<dbReference type="InterPro" id="IPR055368">
    <property type="entry name" value="WH3_Lhr"/>
</dbReference>
<dbReference type="Pfam" id="PF00270">
    <property type="entry name" value="DEAD"/>
    <property type="match status" value="1"/>
</dbReference>
<evidence type="ECO:0000256" key="6">
    <source>
        <dbReference type="ARBA" id="ARBA00023125"/>
    </source>
</evidence>
<evidence type="ECO:0000256" key="3">
    <source>
        <dbReference type="ARBA" id="ARBA00022801"/>
    </source>
</evidence>
<evidence type="ECO:0000259" key="10">
    <source>
        <dbReference type="PROSITE" id="PS51192"/>
    </source>
</evidence>
<evidence type="ECO:0000256" key="2">
    <source>
        <dbReference type="ARBA" id="ARBA00022763"/>
    </source>
</evidence>
<keyword evidence="1" id="KW-0547">Nucleotide-binding</keyword>
<keyword evidence="4 12" id="KW-0347">Helicase</keyword>
<keyword evidence="5" id="KW-0067">ATP-binding</keyword>
<feature type="region of interest" description="Disordered" evidence="9">
    <location>
        <begin position="692"/>
        <end position="712"/>
    </location>
</feature>
<feature type="compositionally biased region" description="Polar residues" evidence="9">
    <location>
        <begin position="696"/>
        <end position="712"/>
    </location>
</feature>
<evidence type="ECO:0000256" key="9">
    <source>
        <dbReference type="SAM" id="MobiDB-lite"/>
    </source>
</evidence>
<dbReference type="InterPro" id="IPR045628">
    <property type="entry name" value="Lhr_WH_dom"/>
</dbReference>
<dbReference type="SUPFAM" id="SSF52540">
    <property type="entry name" value="P-loop containing nucleoside triphosphate hydrolases"/>
    <property type="match status" value="1"/>
</dbReference>
<evidence type="ECO:0000256" key="8">
    <source>
        <dbReference type="ARBA" id="ARBA00023235"/>
    </source>
</evidence>
<evidence type="ECO:0000256" key="7">
    <source>
        <dbReference type="ARBA" id="ARBA00023204"/>
    </source>
</evidence>
<feature type="region of interest" description="Disordered" evidence="9">
    <location>
        <begin position="218"/>
        <end position="260"/>
    </location>
</feature>
<feature type="region of interest" description="Disordered" evidence="9">
    <location>
        <begin position="648"/>
        <end position="678"/>
    </location>
</feature>
<dbReference type="Pfam" id="PF00271">
    <property type="entry name" value="Helicase_C"/>
    <property type="match status" value="1"/>
</dbReference>
<dbReference type="Pfam" id="PF19306">
    <property type="entry name" value="WHD_Lhr"/>
    <property type="match status" value="1"/>
</dbReference>
<feature type="domain" description="Helicase ATP-binding" evidence="10">
    <location>
        <begin position="29"/>
        <end position="223"/>
    </location>
</feature>
<dbReference type="EMBL" id="CP036271">
    <property type="protein sequence ID" value="QDT56881.1"/>
    <property type="molecule type" value="Genomic_DNA"/>
</dbReference>
<dbReference type="PROSITE" id="PS51194">
    <property type="entry name" value="HELICASE_CTER"/>
    <property type="match status" value="1"/>
</dbReference>
<feature type="compositionally biased region" description="Basic and acidic residues" evidence="9">
    <location>
        <begin position="1444"/>
        <end position="1453"/>
    </location>
</feature>
<dbReference type="Proteomes" id="UP000315700">
    <property type="component" value="Chromosome"/>
</dbReference>
<dbReference type="KEGG" id="ccos:Pan44_49420"/>
<dbReference type="Gene3D" id="3.40.50.300">
    <property type="entry name" value="P-loop containing nucleotide triphosphate hydrolases"/>
    <property type="match status" value="2"/>
</dbReference>
<evidence type="ECO:0000313" key="12">
    <source>
        <dbReference type="EMBL" id="QDT56881.1"/>
    </source>
</evidence>
<dbReference type="InParanoid" id="A0A517SL87"/>
<dbReference type="GO" id="GO:0003677">
    <property type="term" value="F:DNA binding"/>
    <property type="evidence" value="ECO:0007669"/>
    <property type="project" value="UniProtKB-KW"/>
</dbReference>
<organism evidence="12 13">
    <name type="scientific">Caulifigura coniformis</name>
    <dbReference type="NCBI Taxonomy" id="2527983"/>
    <lineage>
        <taxon>Bacteria</taxon>
        <taxon>Pseudomonadati</taxon>
        <taxon>Planctomycetota</taxon>
        <taxon>Planctomycetia</taxon>
        <taxon>Planctomycetales</taxon>
        <taxon>Planctomycetaceae</taxon>
        <taxon>Caulifigura</taxon>
    </lineage>
</organism>
<keyword evidence="7" id="KW-0234">DNA repair</keyword>
<evidence type="ECO:0000259" key="11">
    <source>
        <dbReference type="PROSITE" id="PS51194"/>
    </source>
</evidence>
<dbReference type="InterPro" id="IPR003593">
    <property type="entry name" value="AAA+_ATPase"/>
</dbReference>
<dbReference type="GO" id="GO:0006281">
    <property type="term" value="P:DNA repair"/>
    <property type="evidence" value="ECO:0007669"/>
    <property type="project" value="UniProtKB-KW"/>
</dbReference>
<evidence type="ECO:0000256" key="1">
    <source>
        <dbReference type="ARBA" id="ARBA00022741"/>
    </source>
</evidence>
<dbReference type="InterPro" id="IPR014001">
    <property type="entry name" value="Helicase_ATP-bd"/>
</dbReference>
<dbReference type="CDD" id="cd17922">
    <property type="entry name" value="DEXHc_LHR-like"/>
    <property type="match status" value="1"/>
</dbReference>
<dbReference type="InterPro" id="IPR011545">
    <property type="entry name" value="DEAD/DEAH_box_helicase_dom"/>
</dbReference>
<evidence type="ECO:0000313" key="13">
    <source>
        <dbReference type="Proteomes" id="UP000315700"/>
    </source>
</evidence>
<dbReference type="InterPro" id="IPR052511">
    <property type="entry name" value="ATP-dep_Helicase"/>
</dbReference>
<dbReference type="SMART" id="SM00487">
    <property type="entry name" value="DEXDc"/>
    <property type="match status" value="1"/>
</dbReference>
<dbReference type="GO" id="GO:0004386">
    <property type="term" value="F:helicase activity"/>
    <property type="evidence" value="ECO:0007669"/>
    <property type="project" value="UniProtKB-KW"/>
</dbReference>
<dbReference type="InterPro" id="IPR055367">
    <property type="entry name" value="WH4_Lhr"/>
</dbReference>
<keyword evidence="8" id="KW-0413">Isomerase</keyword>
<dbReference type="GO" id="GO:0016887">
    <property type="term" value="F:ATP hydrolysis activity"/>
    <property type="evidence" value="ECO:0007669"/>
    <property type="project" value="TreeGrafter"/>
</dbReference>
<dbReference type="PANTHER" id="PTHR47962">
    <property type="entry name" value="ATP-DEPENDENT HELICASE LHR-RELATED-RELATED"/>
    <property type="match status" value="1"/>
</dbReference>
<feature type="region of interest" description="Disordered" evidence="9">
    <location>
        <begin position="1613"/>
        <end position="1686"/>
    </location>
</feature>
<dbReference type="Pfam" id="PF23234">
    <property type="entry name" value="WHD_4th_Lhr"/>
    <property type="match status" value="1"/>
</dbReference>
<reference evidence="12 13" key="1">
    <citation type="submission" date="2019-02" db="EMBL/GenBank/DDBJ databases">
        <title>Deep-cultivation of Planctomycetes and their phenomic and genomic characterization uncovers novel biology.</title>
        <authorList>
            <person name="Wiegand S."/>
            <person name="Jogler M."/>
            <person name="Boedeker C."/>
            <person name="Pinto D."/>
            <person name="Vollmers J."/>
            <person name="Rivas-Marin E."/>
            <person name="Kohn T."/>
            <person name="Peeters S.H."/>
            <person name="Heuer A."/>
            <person name="Rast P."/>
            <person name="Oberbeckmann S."/>
            <person name="Bunk B."/>
            <person name="Jeske O."/>
            <person name="Meyerdierks A."/>
            <person name="Storesund J.E."/>
            <person name="Kallscheuer N."/>
            <person name="Luecker S."/>
            <person name="Lage O.M."/>
            <person name="Pohl T."/>
            <person name="Merkel B.J."/>
            <person name="Hornburger P."/>
            <person name="Mueller R.-W."/>
            <person name="Bruemmer F."/>
            <person name="Labrenz M."/>
            <person name="Spormann A.M."/>
            <person name="Op den Camp H."/>
            <person name="Overmann J."/>
            <person name="Amann R."/>
            <person name="Jetten M.S.M."/>
            <person name="Mascher T."/>
            <person name="Medema M.H."/>
            <person name="Devos D.P."/>
            <person name="Kaster A.-K."/>
            <person name="Ovreas L."/>
            <person name="Rohde M."/>
            <person name="Galperin M.Y."/>
            <person name="Jogler C."/>
        </authorList>
    </citation>
    <scope>NUCLEOTIDE SEQUENCE [LARGE SCALE GENOMIC DNA]</scope>
    <source>
        <strain evidence="12 13">Pan44</strain>
    </source>
</reference>
<keyword evidence="2" id="KW-0227">DNA damage</keyword>
<sequence length="1686" mass="186411">MNGFGFHPVVSDWFSSRYAGPTEPQAQGWPHIAAGEHTLIAAPTGSGKTLTAFLAVIDRLFKEAAAGQLRDGMRVIYISPLRALSNDMRRNLEIPLNEIYEQAQAAGVSVPQLRVGLRTGDTPASQRQALVKKPPHIFVTTPESLYLMLTSRRGREALRTTDTVIVDEIHALVRDKRGSHLALSLERLEALCGRRLQRIGISATQKPIERMAEFLVGGPDRPSPSTLEEAGTWQPSLFESPERGVSRQAGSGKASTTGGVARTETIDSGSEQDLFPPIPCAIVDVGHVRQLDLGIEIPTNSELSAACSAEQWSSLHERMVELIQSHRSTLIFVNTRRMAERVTFALTQLLGEDHVAAHHGSLSAESRLTTEQRLKHGQIKAVVATSSLELGIDVGYIDLVIQIGSPGAIAAFLQRIGRSGHALGLIPKGRLLAMTRDELVECMALVRAVKSRRLDVIQIPEAPVDVLAQQIVAECAATEWDTDELFATLRRAYPYRDLERKTFDETLRFLAEGLTSTSGRTRTFLHHDHVNRRIRGRKGAGLTAINNGGAIPEVDNYRVVVEPENTVVGSVDEEFAVESASGDIFLLGNSSWQIIGLRGNDLRVADAHGAPPTIPFWRGEAPGRTFELSEEVSRLRSDLEKLLTQEGANGVATWEGEVPFEPDRLNEPVSTSESAQWQNSADAALDWPACGDFDASESQSTGSPTGDSPSQTADLDRVVRWLLAETHCTTDAALQVATYVASEKAAIGLLPTQDRVVFERFFDESGGMQLVVHAPFGARINRAWGLAMRKRFCRSFDFELQATADDDGFILSLGPQHSFPIESLFPMLRCDNAYKLLEQAVIYVPMFQVRWRWNATRALFVERQRNGQKVPPAIQRFRSQDTMTAVFPKLTGCQEEHTGDHEIPEHPLVQQTMHDCLYEAVDLAGLMKVLERVEKGEITFVARDTREPSPFTYELLNANPYAFLDGGEVQERRARAVSTRRTLNPEELRDLGKLDPQAIETVIGEAQPLIRSADELHDVLQSRFAVRAESHWQPFYLQLEKAGRAASVTRPDGVHAWVPTERWPAIQTLWKGIESTPPLVAPSTVRHDWDDVEVRVTMIRGFVESAGPMTAIEIAETLGLSESEVFTALEAIEAEGIVIRGQFREGGFLEREPEAREFERADARAAAKAAEETLATPPAISGGLNDKSRNVEWCHRALLSRIHRLTIAGLRRDVQPVDAATYQRFLFRHQGVMTGCRRQGANGLFEVVGQLQGLDIPTVCWERDILPLRVENYRKEWLDELSLSGEVTWGRLHPPARDPEKSRPTASLTRVAPISLFLREDREWLVETAGETRVEDLSSPAQEVVELLQARGAMFSTDIQTAAKLLPSQVEDVLGELVARGFITADGFSGLRNLVRESTTGESALSGAPTMAKLIRKRRSSQSVGRWSLWRTRGDGEAPASPRAGERASDRRGPAGTSSSRNETVEHWAWQLLRRWGVVYRDLLDRESGAPKWWELVRVYRRMEARGEIRGGRFIKGVAGEQYCAAETVATLRKLRADDSRSETVVFSAADPLNLAGIITSGPRIPAQAGNRVAYVNGVLAADWQAGRITWHAGCTEELRLRIRERLLNSVEPKQRTSVAETPAPSDAVMIQAGPLPPPAPRTDALSPRKEADPFPLEGPVPPGRNLHIRIPKSKPTPQGSPFPKF</sequence>
<dbReference type="InterPro" id="IPR027417">
    <property type="entry name" value="P-loop_NTPase"/>
</dbReference>
<dbReference type="PROSITE" id="PS51192">
    <property type="entry name" value="HELICASE_ATP_BIND_1"/>
    <property type="match status" value="1"/>
</dbReference>
<proteinExistence type="predicted"/>
<dbReference type="Pfam" id="PF23235">
    <property type="entry name" value="WHD_3rd_Lhr"/>
    <property type="match status" value="1"/>
</dbReference>
<dbReference type="SMART" id="SM00382">
    <property type="entry name" value="AAA"/>
    <property type="match status" value="1"/>
</dbReference>
<dbReference type="RefSeq" id="WP_145034293.1">
    <property type="nucleotide sequence ID" value="NZ_CP036271.1"/>
</dbReference>
<feature type="domain" description="Helicase C-terminal" evidence="11">
    <location>
        <begin position="314"/>
        <end position="467"/>
    </location>
</feature>
<gene>
    <name evidence="12" type="ORF">Pan44_49420</name>
</gene>
<keyword evidence="3" id="KW-0378">Hydrolase</keyword>
<evidence type="ECO:0000256" key="4">
    <source>
        <dbReference type="ARBA" id="ARBA00022806"/>
    </source>
</evidence>
<dbReference type="CDD" id="cd18796">
    <property type="entry name" value="SF2_C_LHR"/>
    <property type="match status" value="1"/>
</dbReference>
<keyword evidence="6" id="KW-0238">DNA-binding</keyword>
<evidence type="ECO:0000256" key="5">
    <source>
        <dbReference type="ARBA" id="ARBA00022840"/>
    </source>
</evidence>
<dbReference type="GO" id="GO:0005524">
    <property type="term" value="F:ATP binding"/>
    <property type="evidence" value="ECO:0007669"/>
    <property type="project" value="UniProtKB-KW"/>
</dbReference>
<name>A0A517SL87_9PLAN</name>
<keyword evidence="13" id="KW-1185">Reference proteome</keyword>
<dbReference type="InterPro" id="IPR013701">
    <property type="entry name" value="Lhr-like_DEAD/DEAH_assoc"/>
</dbReference>
<feature type="compositionally biased region" description="Polar residues" evidence="9">
    <location>
        <begin position="668"/>
        <end position="678"/>
    </location>
</feature>
<protein>
    <submittedName>
        <fullName evidence="12">Putative ATP-dependent helicase Lhr</fullName>
    </submittedName>
</protein>
<dbReference type="FunCoup" id="A0A517SL87">
    <property type="interactions" value="46"/>
</dbReference>
<dbReference type="PANTHER" id="PTHR47962:SF5">
    <property type="entry name" value="ATP-DEPENDENT HELICASE LHR-RELATED"/>
    <property type="match status" value="1"/>
</dbReference>
<dbReference type="Pfam" id="PF08494">
    <property type="entry name" value="DEAD_assoc"/>
    <property type="match status" value="1"/>
</dbReference>
<feature type="region of interest" description="Disordered" evidence="9">
    <location>
        <begin position="1431"/>
        <end position="1462"/>
    </location>
</feature>